<accession>A0ABW5WQZ1</accession>
<dbReference type="PANTHER" id="PTHR10885">
    <property type="entry name" value="ISOPENTENYL-DIPHOSPHATE DELTA-ISOMERASE"/>
    <property type="match status" value="1"/>
</dbReference>
<dbReference type="PANTHER" id="PTHR10885:SF20">
    <property type="entry name" value="NUDIX HYDROLASE DOMAIN-CONTAINING PROTEIN"/>
    <property type="match status" value="1"/>
</dbReference>
<gene>
    <name evidence="3" type="ORF">ACFS5M_13620</name>
</gene>
<proteinExistence type="predicted"/>
<dbReference type="Pfam" id="PF00293">
    <property type="entry name" value="NUDIX"/>
    <property type="match status" value="1"/>
</dbReference>
<dbReference type="Proteomes" id="UP001597533">
    <property type="component" value="Unassembled WGS sequence"/>
</dbReference>
<dbReference type="SUPFAM" id="SSF55811">
    <property type="entry name" value="Nudix"/>
    <property type="match status" value="1"/>
</dbReference>
<comment type="caution">
    <text evidence="3">The sequence shown here is derived from an EMBL/GenBank/DDBJ whole genome shotgun (WGS) entry which is preliminary data.</text>
</comment>
<dbReference type="InterPro" id="IPR020084">
    <property type="entry name" value="NUDIX_hydrolase_CS"/>
</dbReference>
<feature type="domain" description="Nudix hydrolase" evidence="2">
    <location>
        <begin position="29"/>
        <end position="176"/>
    </location>
</feature>
<protein>
    <submittedName>
        <fullName evidence="3">NUDIX domain-containing protein</fullName>
    </submittedName>
</protein>
<dbReference type="EMBL" id="JBHUOV010000015">
    <property type="protein sequence ID" value="MFD2824716.1"/>
    <property type="molecule type" value="Genomic_DNA"/>
</dbReference>
<evidence type="ECO:0000256" key="1">
    <source>
        <dbReference type="ARBA" id="ARBA00022801"/>
    </source>
</evidence>
<dbReference type="InterPro" id="IPR015797">
    <property type="entry name" value="NUDIX_hydrolase-like_dom_sf"/>
</dbReference>
<sequence>MIELLDIITSDGFPTGNSELKSLIHAKGYYHNTAHVWLYTKAGEILLAQRSALKAICPLLWDVSVAGHVDAGETIKQAAIRETQEEIGLLVNEEHLEKIGVFPCFQTYDNGIQDNEFHHTFIAELVQDISQLTPQKNEVEELKLVRFNEFENLLHHSETNNHFIKSNFNYYVFVLNTIKQKLKT</sequence>
<dbReference type="InterPro" id="IPR000086">
    <property type="entry name" value="NUDIX_hydrolase_dom"/>
</dbReference>
<evidence type="ECO:0000313" key="4">
    <source>
        <dbReference type="Proteomes" id="UP001597533"/>
    </source>
</evidence>
<evidence type="ECO:0000313" key="3">
    <source>
        <dbReference type="EMBL" id="MFD2824716.1"/>
    </source>
</evidence>
<dbReference type="Gene3D" id="3.90.79.10">
    <property type="entry name" value="Nucleoside Triphosphate Pyrophosphohydrolase"/>
    <property type="match status" value="1"/>
</dbReference>
<reference evidence="4" key="1">
    <citation type="journal article" date="2019" name="Int. J. Syst. Evol. Microbiol.">
        <title>The Global Catalogue of Microorganisms (GCM) 10K type strain sequencing project: providing services to taxonomists for standard genome sequencing and annotation.</title>
        <authorList>
            <consortium name="The Broad Institute Genomics Platform"/>
            <consortium name="The Broad Institute Genome Sequencing Center for Infectious Disease"/>
            <person name="Wu L."/>
            <person name="Ma J."/>
        </authorList>
    </citation>
    <scope>NUCLEOTIDE SEQUENCE [LARGE SCALE GENOMIC DNA]</scope>
    <source>
        <strain evidence="4">KCTC 32141</strain>
    </source>
</reference>
<dbReference type="RefSeq" id="WP_183489549.1">
    <property type="nucleotide sequence ID" value="NZ_JBHUOV010000015.1"/>
</dbReference>
<keyword evidence="1" id="KW-0378">Hydrolase</keyword>
<dbReference type="PROSITE" id="PS00893">
    <property type="entry name" value="NUDIX_BOX"/>
    <property type="match status" value="1"/>
</dbReference>
<evidence type="ECO:0000259" key="2">
    <source>
        <dbReference type="PROSITE" id="PS51462"/>
    </source>
</evidence>
<keyword evidence="4" id="KW-1185">Reference proteome</keyword>
<name>A0ABW5WQZ1_9FLAO</name>
<organism evidence="3 4">
    <name type="scientific">Lacinutrix iliipiscaria</name>
    <dbReference type="NCBI Taxonomy" id="1230532"/>
    <lineage>
        <taxon>Bacteria</taxon>
        <taxon>Pseudomonadati</taxon>
        <taxon>Bacteroidota</taxon>
        <taxon>Flavobacteriia</taxon>
        <taxon>Flavobacteriales</taxon>
        <taxon>Flavobacteriaceae</taxon>
        <taxon>Lacinutrix</taxon>
    </lineage>
</organism>
<dbReference type="PROSITE" id="PS51462">
    <property type="entry name" value="NUDIX"/>
    <property type="match status" value="1"/>
</dbReference>
<dbReference type="CDD" id="cd04692">
    <property type="entry name" value="NUDIX_Hydrolase"/>
    <property type="match status" value="1"/>
</dbReference>